<evidence type="ECO:0000313" key="3">
    <source>
        <dbReference type="Proteomes" id="UP000030669"/>
    </source>
</evidence>
<dbReference type="RefSeq" id="XP_007870433.1">
    <property type="nucleotide sequence ID" value="XM_007872242.1"/>
</dbReference>
<evidence type="ECO:0000256" key="1">
    <source>
        <dbReference type="SAM" id="MobiDB-lite"/>
    </source>
</evidence>
<dbReference type="HOGENOM" id="CLU_1026935_0_0_1"/>
<feature type="compositionally biased region" description="Low complexity" evidence="1">
    <location>
        <begin position="83"/>
        <end position="99"/>
    </location>
</feature>
<name>S7PUP4_GLOTA</name>
<sequence>MSAYDDRRILVRRSKKLEKVLGETPPSELIIHPAHRDTGTRYRAPLSQSRSASHQHTRSEQLPSGQAPRNVRRVPVPALPAGSSTESLLSTSSLERASSPTPNKPKLSLPLDAQAPQIARVDLPTHHRPRTPPTPALRPLRRADSAISYFSLGLGSGSGSGSTTPSTPDERKRWVQNVSKLSRTLGECLPQRLVARRPEPQPETRVMIRQEAHSLELAGRPRQLVPQRGVMSDTASPLRGNLKTKWLRERGSKYYVEEDYEVIRSTLRALR</sequence>
<reference evidence="2 3" key="1">
    <citation type="journal article" date="2012" name="Science">
        <title>The Paleozoic origin of enzymatic lignin decomposition reconstructed from 31 fungal genomes.</title>
        <authorList>
            <person name="Floudas D."/>
            <person name="Binder M."/>
            <person name="Riley R."/>
            <person name="Barry K."/>
            <person name="Blanchette R.A."/>
            <person name="Henrissat B."/>
            <person name="Martinez A.T."/>
            <person name="Otillar R."/>
            <person name="Spatafora J.W."/>
            <person name="Yadav J.S."/>
            <person name="Aerts A."/>
            <person name="Benoit I."/>
            <person name="Boyd A."/>
            <person name="Carlson A."/>
            <person name="Copeland A."/>
            <person name="Coutinho P.M."/>
            <person name="de Vries R.P."/>
            <person name="Ferreira P."/>
            <person name="Findley K."/>
            <person name="Foster B."/>
            <person name="Gaskell J."/>
            <person name="Glotzer D."/>
            <person name="Gorecki P."/>
            <person name="Heitman J."/>
            <person name="Hesse C."/>
            <person name="Hori C."/>
            <person name="Igarashi K."/>
            <person name="Jurgens J.A."/>
            <person name="Kallen N."/>
            <person name="Kersten P."/>
            <person name="Kohler A."/>
            <person name="Kuees U."/>
            <person name="Kumar T.K.A."/>
            <person name="Kuo A."/>
            <person name="LaButti K."/>
            <person name="Larrondo L.F."/>
            <person name="Lindquist E."/>
            <person name="Ling A."/>
            <person name="Lombard V."/>
            <person name="Lucas S."/>
            <person name="Lundell T."/>
            <person name="Martin R."/>
            <person name="McLaughlin D.J."/>
            <person name="Morgenstern I."/>
            <person name="Morin E."/>
            <person name="Murat C."/>
            <person name="Nagy L.G."/>
            <person name="Nolan M."/>
            <person name="Ohm R.A."/>
            <person name="Patyshakuliyeva A."/>
            <person name="Rokas A."/>
            <person name="Ruiz-Duenas F.J."/>
            <person name="Sabat G."/>
            <person name="Salamov A."/>
            <person name="Samejima M."/>
            <person name="Schmutz J."/>
            <person name="Slot J.C."/>
            <person name="St John F."/>
            <person name="Stenlid J."/>
            <person name="Sun H."/>
            <person name="Sun S."/>
            <person name="Syed K."/>
            <person name="Tsang A."/>
            <person name="Wiebenga A."/>
            <person name="Young D."/>
            <person name="Pisabarro A."/>
            <person name="Eastwood D.C."/>
            <person name="Martin F."/>
            <person name="Cullen D."/>
            <person name="Grigoriev I.V."/>
            <person name="Hibbett D.S."/>
        </authorList>
    </citation>
    <scope>NUCLEOTIDE SEQUENCE [LARGE SCALE GENOMIC DNA]</scope>
    <source>
        <strain evidence="2 3">ATCC 11539</strain>
    </source>
</reference>
<dbReference type="KEGG" id="gtr:GLOTRDRAFT_123285"/>
<dbReference type="Proteomes" id="UP000030669">
    <property type="component" value="Unassembled WGS sequence"/>
</dbReference>
<accession>S7PUP4</accession>
<dbReference type="EMBL" id="KB469312">
    <property type="protein sequence ID" value="EPQ50982.1"/>
    <property type="molecule type" value="Genomic_DNA"/>
</dbReference>
<feature type="region of interest" description="Disordered" evidence="1">
    <location>
        <begin position="120"/>
        <end position="139"/>
    </location>
</feature>
<evidence type="ECO:0000313" key="2">
    <source>
        <dbReference type="EMBL" id="EPQ50982.1"/>
    </source>
</evidence>
<feature type="compositionally biased region" description="Polar residues" evidence="1">
    <location>
        <begin position="46"/>
        <end position="64"/>
    </location>
</feature>
<dbReference type="GeneID" id="19300940"/>
<protein>
    <submittedName>
        <fullName evidence="2">Uncharacterized protein</fullName>
    </submittedName>
</protein>
<dbReference type="AlphaFoldDB" id="S7PUP4"/>
<feature type="region of interest" description="Disordered" evidence="1">
    <location>
        <begin position="19"/>
        <end position="112"/>
    </location>
</feature>
<organism evidence="2 3">
    <name type="scientific">Gloeophyllum trabeum (strain ATCC 11539 / FP-39264 / Madison 617)</name>
    <name type="common">Brown rot fungus</name>
    <dbReference type="NCBI Taxonomy" id="670483"/>
    <lineage>
        <taxon>Eukaryota</taxon>
        <taxon>Fungi</taxon>
        <taxon>Dikarya</taxon>
        <taxon>Basidiomycota</taxon>
        <taxon>Agaricomycotina</taxon>
        <taxon>Agaricomycetes</taxon>
        <taxon>Gloeophyllales</taxon>
        <taxon>Gloeophyllaceae</taxon>
        <taxon>Gloeophyllum</taxon>
    </lineage>
</organism>
<keyword evidence="3" id="KW-1185">Reference proteome</keyword>
<dbReference type="OrthoDB" id="10486263at2759"/>
<proteinExistence type="predicted"/>
<gene>
    <name evidence="2" type="ORF">GLOTRDRAFT_123285</name>
</gene>